<dbReference type="SUPFAM" id="SSF63825">
    <property type="entry name" value="YWTD domain"/>
    <property type="match status" value="1"/>
</dbReference>
<dbReference type="InterPro" id="IPR027372">
    <property type="entry name" value="Phytase-like_dom"/>
</dbReference>
<comment type="caution">
    <text evidence="3">The sequence shown here is derived from an EMBL/GenBank/DDBJ whole genome shotgun (WGS) entry which is preliminary data.</text>
</comment>
<proteinExistence type="predicted"/>
<feature type="domain" description="Phytase-like" evidence="2">
    <location>
        <begin position="38"/>
        <end position="331"/>
    </location>
</feature>
<keyword evidence="1" id="KW-0732">Signal</keyword>
<keyword evidence="4" id="KW-1185">Reference proteome</keyword>
<protein>
    <recommendedName>
        <fullName evidence="2">Phytase-like domain-containing protein</fullName>
    </recommendedName>
</protein>
<feature type="chain" id="PRO_5003477069" description="Phytase-like domain-containing protein" evidence="1">
    <location>
        <begin position="20"/>
        <end position="353"/>
    </location>
</feature>
<accession>G5GBT1</accession>
<dbReference type="RefSeq" id="WP_009347492.1">
    <property type="nucleotide sequence ID" value="NZ_JH376829.1"/>
</dbReference>
<name>G5GBT1_9BACT</name>
<feature type="signal peptide" evidence="1">
    <location>
        <begin position="1"/>
        <end position="19"/>
    </location>
</feature>
<dbReference type="EMBL" id="ACZK01000019">
    <property type="protein sequence ID" value="EHG22985.1"/>
    <property type="molecule type" value="Genomic_DNA"/>
</dbReference>
<dbReference type="STRING" id="679199.HMPREF9332_01032"/>
<reference evidence="3 4" key="1">
    <citation type="submission" date="2011-08" db="EMBL/GenBank/DDBJ databases">
        <title>The Genome Sequence of Prevotella sp. oral taxon 302 str. F0323.</title>
        <authorList>
            <consortium name="The Broad Institute Genome Sequencing Platform"/>
            <person name="Earl A."/>
            <person name="Ward D."/>
            <person name="Feldgarden M."/>
            <person name="Gevers D."/>
            <person name="Izard J."/>
            <person name="Blanton J.M."/>
            <person name="Baranova O.V."/>
            <person name="Tanner A.C."/>
            <person name="Dewhirst F.E."/>
            <person name="Young S.K."/>
            <person name="Zeng Q."/>
            <person name="Gargeya S."/>
            <person name="Fitzgerald M."/>
            <person name="Haas B."/>
            <person name="Abouelleil A."/>
            <person name="Alvarado L."/>
            <person name="Arachchi H.M."/>
            <person name="Berlin A."/>
            <person name="Brown A."/>
            <person name="Chapman S.B."/>
            <person name="Chen Z."/>
            <person name="Dunbar C."/>
            <person name="Freedman E."/>
            <person name="Gearin G."/>
            <person name="Gellesch M."/>
            <person name="Goldberg J."/>
            <person name="Griggs A."/>
            <person name="Gujja S."/>
            <person name="Heiman D."/>
            <person name="Howarth C."/>
            <person name="Larson L."/>
            <person name="Lui A."/>
            <person name="MacDonald P.J.P."/>
            <person name="Montmayeur A."/>
            <person name="Murphy C."/>
            <person name="Neiman D."/>
            <person name="Pearson M."/>
            <person name="Priest M."/>
            <person name="Roberts A."/>
            <person name="Saif S."/>
            <person name="Shea T."/>
            <person name="Shenoy N."/>
            <person name="Sisk P."/>
            <person name="Stolte C."/>
            <person name="Sykes S."/>
            <person name="Wortman J."/>
            <person name="Nusbaum C."/>
            <person name="Birren B."/>
        </authorList>
    </citation>
    <scope>NUCLEOTIDE SEQUENCE [LARGE SCALE GENOMIC DNA]</scope>
    <source>
        <strain evidence="3 4">F0323</strain>
    </source>
</reference>
<organism evidence="3 4">
    <name type="scientific">Alloprevotella rava F0323</name>
    <dbReference type="NCBI Taxonomy" id="679199"/>
    <lineage>
        <taxon>Bacteria</taxon>
        <taxon>Pseudomonadati</taxon>
        <taxon>Bacteroidota</taxon>
        <taxon>Bacteroidia</taxon>
        <taxon>Bacteroidales</taxon>
        <taxon>Prevotellaceae</taxon>
        <taxon>Alloprevotella</taxon>
    </lineage>
</organism>
<evidence type="ECO:0000256" key="1">
    <source>
        <dbReference type="SAM" id="SignalP"/>
    </source>
</evidence>
<evidence type="ECO:0000259" key="2">
    <source>
        <dbReference type="Pfam" id="PF13449"/>
    </source>
</evidence>
<sequence>MRLNIFFSAFFLTALAAMAQPVVQLKQQRLSKWGIGTANFSGIAPIQGDRYVVVSDKEPEDGFFEFRIVQNSTSGQVEYVGLSEFKGNPRPQVDSRGFTVRDCEGVAYNPSLNTVFISGEGDQQILEYGMNGVPTGRGLNIPDEYGVPNIRHNYGFESLSYDATTGRFWTTTESTLKSDGDYIHSRNMTATNLLRLQSFGNDLQPVGQYAYRMDSPSLQATGRYYCFGVSDLCALPDGRLIVMERELNVPNDYLGAKSVSRLYIVNPSLEHKIDSSTPLSKLSADKFVTKEFLCSIETEITPLSLSYANYEGMCLGRRLDDGRQTLLLINDSQGSVGKGIFHLKDYIKVIVLP</sequence>
<dbReference type="HOGENOM" id="CLU_067797_0_0_10"/>
<dbReference type="eggNOG" id="COG4222">
    <property type="taxonomic scope" value="Bacteria"/>
</dbReference>
<gene>
    <name evidence="3" type="ORF">HMPREF9332_01032</name>
</gene>
<dbReference type="OrthoDB" id="9798539at2"/>
<dbReference type="AlphaFoldDB" id="G5GBT1"/>
<evidence type="ECO:0000313" key="4">
    <source>
        <dbReference type="Proteomes" id="UP000015993"/>
    </source>
</evidence>
<dbReference type="PATRIC" id="fig|679199.3.peg.1130"/>
<dbReference type="Pfam" id="PF13449">
    <property type="entry name" value="Phytase-like"/>
    <property type="match status" value="1"/>
</dbReference>
<evidence type="ECO:0000313" key="3">
    <source>
        <dbReference type="EMBL" id="EHG22985.1"/>
    </source>
</evidence>
<dbReference type="Proteomes" id="UP000015993">
    <property type="component" value="Unassembled WGS sequence"/>
</dbReference>